<evidence type="ECO:0000256" key="3">
    <source>
        <dbReference type="ARBA" id="ARBA00023163"/>
    </source>
</evidence>
<dbReference type="PRINTS" id="PR00455">
    <property type="entry name" value="HTHTETR"/>
</dbReference>
<evidence type="ECO:0000256" key="5">
    <source>
        <dbReference type="SAM" id="Phobius"/>
    </source>
</evidence>
<keyword evidence="1" id="KW-0805">Transcription regulation</keyword>
<reference evidence="8" key="1">
    <citation type="submission" date="2018-12" db="EMBL/GenBank/DDBJ databases">
        <title>Tengunoibacter tsumagoiensis gen. nov., sp. nov., Dictyobacter kobayashii sp. nov., D. alpinus sp. nov., and D. joshuensis sp. nov. and description of Dictyobacteraceae fam. nov. within the order Ktedonobacterales isolated from Tengu-no-mugimeshi.</title>
        <authorList>
            <person name="Wang C.M."/>
            <person name="Zheng Y."/>
            <person name="Sakai Y."/>
            <person name="Toyoda A."/>
            <person name="Minakuchi Y."/>
            <person name="Abe K."/>
            <person name="Yokota A."/>
            <person name="Yabe S."/>
        </authorList>
    </citation>
    <scope>NUCLEOTIDE SEQUENCE [LARGE SCALE GENOMIC DNA]</scope>
    <source>
        <strain evidence="8">Uno16</strain>
    </source>
</reference>
<evidence type="ECO:0000256" key="2">
    <source>
        <dbReference type="ARBA" id="ARBA00023125"/>
    </source>
</evidence>
<dbReference type="GO" id="GO:0003677">
    <property type="term" value="F:DNA binding"/>
    <property type="evidence" value="ECO:0007669"/>
    <property type="project" value="UniProtKB-UniRule"/>
</dbReference>
<comment type="caution">
    <text evidence="7">The sequence shown here is derived from an EMBL/GenBank/DDBJ whole genome shotgun (WGS) entry which is preliminary data.</text>
</comment>
<proteinExistence type="predicted"/>
<keyword evidence="5" id="KW-0472">Membrane</keyword>
<dbReference type="Gene3D" id="1.10.357.10">
    <property type="entry name" value="Tetracycline Repressor, domain 2"/>
    <property type="match status" value="1"/>
</dbReference>
<dbReference type="InterPro" id="IPR001647">
    <property type="entry name" value="HTH_TetR"/>
</dbReference>
<dbReference type="EMBL" id="BIFT01000001">
    <property type="protein sequence ID" value="GCE28072.1"/>
    <property type="molecule type" value="Genomic_DNA"/>
</dbReference>
<evidence type="ECO:0000259" key="6">
    <source>
        <dbReference type="PROSITE" id="PS50977"/>
    </source>
</evidence>
<dbReference type="AlphaFoldDB" id="A0A402B9U4"/>
<sequence>MKRKRSESTTRLSAQERREHILEVALPVFATYGLHGASTLTIAEHAGISETYIFRLFGTKKELFLAVVEHVHTHVMTLYRSVLENHPVHPLEAIQAAMKSAVSRDELLLLLQAYVACHDEDIQRIINQRFREMYTYVSQQVNMPQEVQTFFAYSMFSMILMAIGISDLSMLSEQQLPNTHKES</sequence>
<feature type="DNA-binding region" description="H-T-H motif" evidence="4">
    <location>
        <begin position="38"/>
        <end position="57"/>
    </location>
</feature>
<dbReference type="PANTHER" id="PTHR47506:SF1">
    <property type="entry name" value="HTH-TYPE TRANSCRIPTIONAL REGULATOR YJDC"/>
    <property type="match status" value="1"/>
</dbReference>
<dbReference type="OrthoDB" id="2356263at2"/>
<evidence type="ECO:0000256" key="4">
    <source>
        <dbReference type="PROSITE-ProRule" id="PRU00335"/>
    </source>
</evidence>
<accession>A0A402B9U4</accession>
<dbReference type="InterPro" id="IPR009057">
    <property type="entry name" value="Homeodomain-like_sf"/>
</dbReference>
<name>A0A402B9U4_9CHLR</name>
<evidence type="ECO:0000313" key="8">
    <source>
        <dbReference type="Proteomes" id="UP000287171"/>
    </source>
</evidence>
<dbReference type="RefSeq" id="WP_126628333.1">
    <property type="nucleotide sequence ID" value="NZ_BIFT01000001.1"/>
</dbReference>
<dbReference type="Proteomes" id="UP000287171">
    <property type="component" value="Unassembled WGS sequence"/>
</dbReference>
<dbReference type="PANTHER" id="PTHR47506">
    <property type="entry name" value="TRANSCRIPTIONAL REGULATORY PROTEIN"/>
    <property type="match status" value="1"/>
</dbReference>
<dbReference type="Pfam" id="PF00440">
    <property type="entry name" value="TetR_N"/>
    <property type="match status" value="1"/>
</dbReference>
<keyword evidence="2 4" id="KW-0238">DNA-binding</keyword>
<protein>
    <recommendedName>
        <fullName evidence="6">HTH tetR-type domain-containing protein</fullName>
    </recommendedName>
</protein>
<keyword evidence="5" id="KW-1133">Transmembrane helix</keyword>
<dbReference type="SUPFAM" id="SSF46689">
    <property type="entry name" value="Homeodomain-like"/>
    <property type="match status" value="1"/>
</dbReference>
<keyword evidence="8" id="KW-1185">Reference proteome</keyword>
<evidence type="ECO:0000313" key="7">
    <source>
        <dbReference type="EMBL" id="GCE28072.1"/>
    </source>
</evidence>
<feature type="transmembrane region" description="Helical" evidence="5">
    <location>
        <begin position="150"/>
        <end position="171"/>
    </location>
</feature>
<dbReference type="PROSITE" id="PS50977">
    <property type="entry name" value="HTH_TETR_2"/>
    <property type="match status" value="1"/>
</dbReference>
<organism evidence="7 8">
    <name type="scientific">Dictyobacter alpinus</name>
    <dbReference type="NCBI Taxonomy" id="2014873"/>
    <lineage>
        <taxon>Bacteria</taxon>
        <taxon>Bacillati</taxon>
        <taxon>Chloroflexota</taxon>
        <taxon>Ktedonobacteria</taxon>
        <taxon>Ktedonobacterales</taxon>
        <taxon>Dictyobacteraceae</taxon>
        <taxon>Dictyobacter</taxon>
    </lineage>
</organism>
<keyword evidence="5" id="KW-0812">Transmembrane</keyword>
<feature type="domain" description="HTH tetR-type" evidence="6">
    <location>
        <begin position="15"/>
        <end position="75"/>
    </location>
</feature>
<keyword evidence="3" id="KW-0804">Transcription</keyword>
<gene>
    <name evidence="7" type="ORF">KDA_35560</name>
</gene>
<evidence type="ECO:0000256" key="1">
    <source>
        <dbReference type="ARBA" id="ARBA00023015"/>
    </source>
</evidence>